<reference evidence="1 2" key="1">
    <citation type="submission" date="2019-06" db="EMBL/GenBank/DDBJ databases">
        <title>Echinicola alkalisoli sp. nov. isolated from saline soil.</title>
        <authorList>
            <person name="Sun J.-Q."/>
            <person name="Xu L."/>
        </authorList>
    </citation>
    <scope>NUCLEOTIDE SEQUENCE [LARGE SCALE GENOMIC DNA]</scope>
    <source>
        <strain evidence="1 2">LN3S3</strain>
    </source>
</reference>
<organism evidence="1 2">
    <name type="scientific">Echinicola soli</name>
    <dbReference type="NCBI Taxonomy" id="2591634"/>
    <lineage>
        <taxon>Bacteria</taxon>
        <taxon>Pseudomonadati</taxon>
        <taxon>Bacteroidota</taxon>
        <taxon>Cytophagia</taxon>
        <taxon>Cytophagales</taxon>
        <taxon>Cyclobacteriaceae</taxon>
        <taxon>Echinicola</taxon>
    </lineage>
</organism>
<keyword evidence="2" id="KW-1185">Reference proteome</keyword>
<accession>A0A514CPA7</accession>
<dbReference type="OrthoDB" id="826958at2"/>
<evidence type="ECO:0000313" key="2">
    <source>
        <dbReference type="Proteomes" id="UP000316614"/>
    </source>
</evidence>
<sequence>MTMLLLMGSLWGSPRMAVAQVGESAQLLLNVEKLNQFKQILDDMYTGYRTLSRGYNAVRDIASGNFSLHKVFIDGLSTVSPVVKRYHKVGGIINYQQLILEEYRRAYRQFISRGNFNREELDYLALVYGNLLDMSARNIEELLLVVTGGKLQMTDEERMGAIDRIFDEIKDRYVFVRIFNNEAAVLNRQRKQASANLETIKSLQP</sequence>
<dbReference type="Proteomes" id="UP000316614">
    <property type="component" value="Chromosome"/>
</dbReference>
<proteinExistence type="predicted"/>
<dbReference type="AlphaFoldDB" id="A0A514CPA7"/>
<name>A0A514CPA7_9BACT</name>
<evidence type="ECO:0000313" key="1">
    <source>
        <dbReference type="EMBL" id="QDH81648.1"/>
    </source>
</evidence>
<protein>
    <submittedName>
        <fullName evidence="1">TerB family tellurite resistance protein</fullName>
    </submittedName>
</protein>
<dbReference type="KEGG" id="echi:FKX85_20005"/>
<dbReference type="EMBL" id="CP041253">
    <property type="protein sequence ID" value="QDH81648.1"/>
    <property type="molecule type" value="Genomic_DNA"/>
</dbReference>
<gene>
    <name evidence="1" type="ORF">FKX85_20005</name>
</gene>